<dbReference type="PANTHER" id="PTHR10992:SF1083">
    <property type="entry name" value="METHYLESTERASE 1"/>
    <property type="match status" value="1"/>
</dbReference>
<dbReference type="InterPro" id="IPR045889">
    <property type="entry name" value="MES/HNL"/>
</dbReference>
<dbReference type="Gramene" id="AUR62001973-RA">
    <property type="protein sequence ID" value="AUR62001973-RA:cds"/>
    <property type="gene ID" value="AUR62001973"/>
</dbReference>
<organism evidence="2 3">
    <name type="scientific">Chenopodium quinoa</name>
    <name type="common">Quinoa</name>
    <dbReference type="NCBI Taxonomy" id="63459"/>
    <lineage>
        <taxon>Eukaryota</taxon>
        <taxon>Viridiplantae</taxon>
        <taxon>Streptophyta</taxon>
        <taxon>Embryophyta</taxon>
        <taxon>Tracheophyta</taxon>
        <taxon>Spermatophyta</taxon>
        <taxon>Magnoliopsida</taxon>
        <taxon>eudicotyledons</taxon>
        <taxon>Gunneridae</taxon>
        <taxon>Pentapetalae</taxon>
        <taxon>Caryophyllales</taxon>
        <taxon>Chenopodiaceae</taxon>
        <taxon>Chenopodioideae</taxon>
        <taxon>Atripliceae</taxon>
        <taxon>Chenopodium</taxon>
    </lineage>
</organism>
<accession>A0A803KSG5</accession>
<dbReference type="Gene3D" id="3.40.50.1820">
    <property type="entry name" value="alpha/beta hydrolase"/>
    <property type="match status" value="1"/>
</dbReference>
<reference evidence="2" key="1">
    <citation type="journal article" date="2017" name="Nature">
        <title>The genome of Chenopodium quinoa.</title>
        <authorList>
            <person name="Jarvis D.E."/>
            <person name="Ho Y.S."/>
            <person name="Lightfoot D.J."/>
            <person name="Schmoeckel S.M."/>
            <person name="Li B."/>
            <person name="Borm T.J.A."/>
            <person name="Ohyanagi H."/>
            <person name="Mineta K."/>
            <person name="Michell C.T."/>
            <person name="Saber N."/>
            <person name="Kharbatia N.M."/>
            <person name="Rupper R.R."/>
            <person name="Sharp A.R."/>
            <person name="Dally N."/>
            <person name="Boughton B.A."/>
            <person name="Woo Y.H."/>
            <person name="Gao G."/>
            <person name="Schijlen E.G.W.M."/>
            <person name="Guo X."/>
            <person name="Momin A.A."/>
            <person name="Negrao S."/>
            <person name="Al-Babili S."/>
            <person name="Gehring C."/>
            <person name="Roessner U."/>
            <person name="Jung C."/>
            <person name="Murphy K."/>
            <person name="Arold S.T."/>
            <person name="Gojobori T."/>
            <person name="van der Linden C.G."/>
            <person name="van Loo E.N."/>
            <person name="Jellen E.N."/>
            <person name="Maughan P.J."/>
            <person name="Tester M."/>
        </authorList>
    </citation>
    <scope>NUCLEOTIDE SEQUENCE [LARGE SCALE GENOMIC DNA]</scope>
    <source>
        <strain evidence="2">cv. PI 614886</strain>
    </source>
</reference>
<name>A0A803KSG5_CHEQI</name>
<reference evidence="2" key="2">
    <citation type="submission" date="2021-03" db="UniProtKB">
        <authorList>
            <consortium name="EnsemblPlants"/>
        </authorList>
    </citation>
    <scope>IDENTIFICATION</scope>
</reference>
<dbReference type="GO" id="GO:0080031">
    <property type="term" value="F:methyl salicylate esterase activity"/>
    <property type="evidence" value="ECO:0007669"/>
    <property type="project" value="TreeGrafter"/>
</dbReference>
<protein>
    <submittedName>
        <fullName evidence="2">Uncharacterized protein</fullName>
    </submittedName>
</protein>
<evidence type="ECO:0000256" key="1">
    <source>
        <dbReference type="ARBA" id="ARBA00022801"/>
    </source>
</evidence>
<dbReference type="GO" id="GO:0009694">
    <property type="term" value="P:jasmonic acid metabolic process"/>
    <property type="evidence" value="ECO:0007669"/>
    <property type="project" value="TreeGrafter"/>
</dbReference>
<evidence type="ECO:0000313" key="3">
    <source>
        <dbReference type="Proteomes" id="UP000596660"/>
    </source>
</evidence>
<dbReference type="InterPro" id="IPR029058">
    <property type="entry name" value="AB_hydrolase_fold"/>
</dbReference>
<dbReference type="GO" id="GO:0080030">
    <property type="term" value="F:methyl indole-3-acetate esterase activity"/>
    <property type="evidence" value="ECO:0007669"/>
    <property type="project" value="TreeGrafter"/>
</dbReference>
<sequence length="141" mass="16320">MALAMEMLPHKIEIAVFLLAFMPDYVNTPSFIFDQFVAHFPDENFWLDTEFKNTGDPKEILTTMLFGPQFIAKLSHLPSLEDYELTLLLKRPSSLFLHDAWKPEAKLSKERHSKGGMDAAVLPLPWQKPRKSIQLEFYLLP</sequence>
<dbReference type="GO" id="GO:0080032">
    <property type="term" value="F:methyl jasmonate esterase activity"/>
    <property type="evidence" value="ECO:0007669"/>
    <property type="project" value="TreeGrafter"/>
</dbReference>
<dbReference type="GO" id="GO:0009696">
    <property type="term" value="P:salicylic acid metabolic process"/>
    <property type="evidence" value="ECO:0007669"/>
    <property type="project" value="TreeGrafter"/>
</dbReference>
<proteinExistence type="predicted"/>
<dbReference type="Proteomes" id="UP000596660">
    <property type="component" value="Unplaced"/>
</dbReference>
<keyword evidence="1" id="KW-0378">Hydrolase</keyword>
<dbReference type="EnsemblPlants" id="AUR62001973-RA">
    <property type="protein sequence ID" value="AUR62001973-RA:cds"/>
    <property type="gene ID" value="AUR62001973"/>
</dbReference>
<dbReference type="AlphaFoldDB" id="A0A803KSG5"/>
<dbReference type="PANTHER" id="PTHR10992">
    <property type="entry name" value="METHYLESTERASE FAMILY MEMBER"/>
    <property type="match status" value="1"/>
</dbReference>
<keyword evidence="3" id="KW-1185">Reference proteome</keyword>
<evidence type="ECO:0000313" key="2">
    <source>
        <dbReference type="EnsemblPlants" id="AUR62001973-RA:cds"/>
    </source>
</evidence>